<evidence type="ECO:0000313" key="3">
    <source>
        <dbReference type="Proteomes" id="UP001418637"/>
    </source>
</evidence>
<comment type="caution">
    <text evidence="2">The sequence shown here is derived from an EMBL/GenBank/DDBJ whole genome shotgun (WGS) entry which is preliminary data.</text>
</comment>
<evidence type="ECO:0000256" key="1">
    <source>
        <dbReference type="SAM" id="Phobius"/>
    </source>
</evidence>
<organism evidence="2 3">
    <name type="scientific">Hohaiivirga grylli</name>
    <dbReference type="NCBI Taxonomy" id="3133970"/>
    <lineage>
        <taxon>Bacteria</taxon>
        <taxon>Pseudomonadati</taxon>
        <taxon>Pseudomonadota</taxon>
        <taxon>Alphaproteobacteria</taxon>
        <taxon>Hyphomicrobiales</taxon>
        <taxon>Methylobacteriaceae</taxon>
        <taxon>Hohaiivirga</taxon>
    </lineage>
</organism>
<keyword evidence="1" id="KW-0812">Transmembrane</keyword>
<protein>
    <submittedName>
        <fullName evidence="2">YqaA family protein</fullName>
    </submittedName>
</protein>
<dbReference type="InterPro" id="IPR051311">
    <property type="entry name" value="DedA_domain"/>
</dbReference>
<dbReference type="RefSeq" id="WP_346337789.1">
    <property type="nucleotide sequence ID" value="NZ_JBBYXI010000005.1"/>
</dbReference>
<keyword evidence="1" id="KW-0472">Membrane</keyword>
<gene>
    <name evidence="2" type="ORF">WJT86_11810</name>
</gene>
<evidence type="ECO:0000313" key="2">
    <source>
        <dbReference type="EMBL" id="MEN3931741.1"/>
    </source>
</evidence>
<sequence length="193" mass="21595">MFRSLYNWILSLAARPSAPWALSAVSFAESSFFPIPPDVMLVPMVLAKPERAWFYAFICTVASVLGGIVGYFIGAVLYDTIGVWLFNLYGLTEQAAVFRDTYGEYGAYAILIKGFTPIPFKLITITSGFANYPLFWFVILSALTRGARFFLVVALVKKFGPEIQHILDRHINIVGIIFIVVLIGGFVVFRYLL</sequence>
<feature type="transmembrane region" description="Helical" evidence="1">
    <location>
        <begin position="53"/>
        <end position="78"/>
    </location>
</feature>
<dbReference type="PANTHER" id="PTHR42709:SF11">
    <property type="entry name" value="DEDA FAMILY PROTEIN"/>
    <property type="match status" value="1"/>
</dbReference>
<accession>A0ABV0BNA8</accession>
<proteinExistence type="predicted"/>
<feature type="transmembrane region" description="Helical" evidence="1">
    <location>
        <begin position="134"/>
        <end position="159"/>
    </location>
</feature>
<keyword evidence="3" id="KW-1185">Reference proteome</keyword>
<dbReference type="EMBL" id="JBBYXI010000005">
    <property type="protein sequence ID" value="MEN3931741.1"/>
    <property type="molecule type" value="Genomic_DNA"/>
</dbReference>
<dbReference type="Proteomes" id="UP001418637">
    <property type="component" value="Unassembled WGS sequence"/>
</dbReference>
<keyword evidence="1" id="KW-1133">Transmembrane helix</keyword>
<name>A0ABV0BNA8_9HYPH</name>
<feature type="transmembrane region" description="Helical" evidence="1">
    <location>
        <begin position="171"/>
        <end position="192"/>
    </location>
</feature>
<dbReference type="PANTHER" id="PTHR42709">
    <property type="entry name" value="ALKALINE PHOSPHATASE LIKE PROTEIN"/>
    <property type="match status" value="1"/>
</dbReference>
<reference evidence="2 3" key="1">
    <citation type="submission" date="2024-04" db="EMBL/GenBank/DDBJ databases">
        <title>A novel species isolated from cricket.</title>
        <authorList>
            <person name="Wang H.-C."/>
        </authorList>
    </citation>
    <scope>NUCLEOTIDE SEQUENCE [LARGE SCALE GENOMIC DNA]</scope>
    <source>
        <strain evidence="2 3">WL0021</strain>
    </source>
</reference>